<proteinExistence type="predicted"/>
<reference evidence="1 2" key="1">
    <citation type="submission" date="2021-06" db="EMBL/GenBank/DDBJ databases">
        <title>Caerostris extrusa draft genome.</title>
        <authorList>
            <person name="Kono N."/>
            <person name="Arakawa K."/>
        </authorList>
    </citation>
    <scope>NUCLEOTIDE SEQUENCE [LARGE SCALE GENOMIC DNA]</scope>
</reference>
<evidence type="ECO:0000313" key="1">
    <source>
        <dbReference type="EMBL" id="GIY70249.1"/>
    </source>
</evidence>
<name>A0AAV4VKU1_CAEEX</name>
<keyword evidence="2" id="KW-1185">Reference proteome</keyword>
<comment type="caution">
    <text evidence="1">The sequence shown here is derived from an EMBL/GenBank/DDBJ whole genome shotgun (WGS) entry which is preliminary data.</text>
</comment>
<sequence>MSLFTLLYAVRVRNVPIPIMSLVDFRSCRAKDDYCTFWADYAQRNVINFAYHFINNAESIPQWKGNTIDSLKIGSIWTAWGVSQFKNLCF</sequence>
<organism evidence="1 2">
    <name type="scientific">Caerostris extrusa</name>
    <name type="common">Bark spider</name>
    <name type="synonym">Caerostris bankana</name>
    <dbReference type="NCBI Taxonomy" id="172846"/>
    <lineage>
        <taxon>Eukaryota</taxon>
        <taxon>Metazoa</taxon>
        <taxon>Ecdysozoa</taxon>
        <taxon>Arthropoda</taxon>
        <taxon>Chelicerata</taxon>
        <taxon>Arachnida</taxon>
        <taxon>Araneae</taxon>
        <taxon>Araneomorphae</taxon>
        <taxon>Entelegynae</taxon>
        <taxon>Araneoidea</taxon>
        <taxon>Araneidae</taxon>
        <taxon>Caerostris</taxon>
    </lineage>
</organism>
<protein>
    <submittedName>
        <fullName evidence="1">Uncharacterized protein</fullName>
    </submittedName>
</protein>
<dbReference type="EMBL" id="BPLR01014640">
    <property type="protein sequence ID" value="GIY70249.1"/>
    <property type="molecule type" value="Genomic_DNA"/>
</dbReference>
<accession>A0AAV4VKU1</accession>
<gene>
    <name evidence="1" type="ORF">CEXT_207161</name>
</gene>
<dbReference type="Proteomes" id="UP001054945">
    <property type="component" value="Unassembled WGS sequence"/>
</dbReference>
<evidence type="ECO:0000313" key="2">
    <source>
        <dbReference type="Proteomes" id="UP001054945"/>
    </source>
</evidence>
<dbReference type="AlphaFoldDB" id="A0AAV4VKU1"/>